<dbReference type="InterPro" id="IPR016037">
    <property type="entry name" value="DHQ_synth_AroB"/>
</dbReference>
<comment type="cofactor">
    <cofactor evidence="18">
        <name>Co(2+)</name>
        <dbReference type="ChEBI" id="CHEBI:48828"/>
    </cofactor>
    <cofactor evidence="18">
        <name>Zn(2+)</name>
        <dbReference type="ChEBI" id="CHEBI:29105"/>
    </cofactor>
    <text evidence="18">Binds 1 divalent metal cation per subunit. Can use either Co(2+) or Zn(2+).</text>
</comment>
<comment type="caution">
    <text evidence="22">The sequence shown here is derived from an EMBL/GenBank/DDBJ whole genome shotgun (WGS) entry which is preliminary data.</text>
</comment>
<keyword evidence="23" id="KW-1185">Reference proteome</keyword>
<feature type="binding site" evidence="18">
    <location>
        <position position="151"/>
    </location>
    <ligand>
        <name>NAD(+)</name>
        <dbReference type="ChEBI" id="CHEBI:57540"/>
    </ligand>
</feature>
<evidence type="ECO:0000259" key="21">
    <source>
        <dbReference type="Pfam" id="PF24621"/>
    </source>
</evidence>
<evidence type="ECO:0000259" key="20">
    <source>
        <dbReference type="Pfam" id="PF01761"/>
    </source>
</evidence>
<dbReference type="AlphaFoldDB" id="C0EFZ9"/>
<evidence type="ECO:0000256" key="8">
    <source>
        <dbReference type="ARBA" id="ARBA00017684"/>
    </source>
</evidence>
<feature type="domain" description="3-dehydroquinate synthase C-terminal" evidence="21">
    <location>
        <begin position="181"/>
        <end position="316"/>
    </location>
</feature>
<feature type="binding site" evidence="18">
    <location>
        <position position="241"/>
    </location>
    <ligand>
        <name>Zn(2+)</name>
        <dbReference type="ChEBI" id="CHEBI:29105"/>
    </ligand>
</feature>
<keyword evidence="19" id="KW-0472">Membrane</keyword>
<sequence>MKKIHVKTGVPYDICIERGLLPRCGELIGEITSSRHTVIVTDDRVNKLYTATVRKSLEQSGFTVDVFVFPNGEMSKCHPTLIALYSFLSEKQITRKDMLIALGGGVVGDLAGFAAATYLRGIDFVQIPTTLLAQIDSSVGGKTGVDIESGKNLVGAFHQPRLVLCDPDTLATLTPEIRNDGVAEAIKYGAIKSRSLFDKLAQRPLEEVLDEVIYECIDIKRRVVEEDEFDNGERMLLNFGHTLGHAVEKIFNYTTYTHGQGVAVGMYIITELSERYGLTKPGEAEQIKRVLERYSLPTDSGSTATELITNSLNDKKRSKGDIHIILIKEIGQGYIQKLTLDQYKQFIQGVYTCE</sequence>
<evidence type="ECO:0000256" key="14">
    <source>
        <dbReference type="ARBA" id="ARBA00023027"/>
    </source>
</evidence>
<comment type="subcellular location">
    <subcellularLocation>
        <location evidence="4 18">Cytoplasm</location>
    </subcellularLocation>
</comment>
<comment type="caution">
    <text evidence="18">Lacks conserved residue(s) required for the propagation of feature annotation.</text>
</comment>
<dbReference type="PIRSF" id="PIRSF001455">
    <property type="entry name" value="DHQ_synth"/>
    <property type="match status" value="1"/>
</dbReference>
<evidence type="ECO:0000256" key="10">
    <source>
        <dbReference type="ARBA" id="ARBA00022605"/>
    </source>
</evidence>
<accession>C0EFZ9</accession>
<keyword evidence="16 18" id="KW-0456">Lyase</keyword>
<gene>
    <name evidence="18 22" type="primary">aroB</name>
    <name evidence="22" type="ORF">CLOSTMETH_02791</name>
</gene>
<evidence type="ECO:0000313" key="22">
    <source>
        <dbReference type="EMBL" id="EEG29610.1"/>
    </source>
</evidence>
<keyword evidence="19" id="KW-0812">Transmembrane</keyword>
<dbReference type="Pfam" id="PF24621">
    <property type="entry name" value="DHQS_C"/>
    <property type="match status" value="1"/>
</dbReference>
<dbReference type="GO" id="GO:0009423">
    <property type="term" value="P:chorismate biosynthetic process"/>
    <property type="evidence" value="ECO:0007669"/>
    <property type="project" value="UniProtKB-UniRule"/>
</dbReference>
<dbReference type="EMBL" id="ACEC01000094">
    <property type="protein sequence ID" value="EEG29610.1"/>
    <property type="molecule type" value="Genomic_DNA"/>
</dbReference>
<comment type="function">
    <text evidence="18">Catalyzes the conversion of 3-deoxy-D-arabino-heptulosonate 7-phosphate (DAHP) to dehydroquinate (DHQ).</text>
</comment>
<feature type="binding site" evidence="18">
    <location>
        <position position="258"/>
    </location>
    <ligand>
        <name>Zn(2+)</name>
        <dbReference type="ChEBI" id="CHEBI:29105"/>
    </ligand>
</feature>
<dbReference type="GO" id="GO:0003856">
    <property type="term" value="F:3-dehydroquinate synthase activity"/>
    <property type="evidence" value="ECO:0007669"/>
    <property type="project" value="UniProtKB-UniRule"/>
</dbReference>
<feature type="binding site" evidence="18">
    <location>
        <begin position="105"/>
        <end position="109"/>
    </location>
    <ligand>
        <name>NAD(+)</name>
        <dbReference type="ChEBI" id="CHEBI:57540"/>
    </ligand>
</feature>
<dbReference type="GO" id="GO:0009073">
    <property type="term" value="P:aromatic amino acid family biosynthetic process"/>
    <property type="evidence" value="ECO:0007669"/>
    <property type="project" value="UniProtKB-KW"/>
</dbReference>
<dbReference type="EC" id="4.2.3.4" evidence="7 18"/>
<dbReference type="InterPro" id="IPR050071">
    <property type="entry name" value="Dehydroquinate_synthase"/>
</dbReference>
<name>C0EFZ9_9FIRM</name>
<keyword evidence="11 18" id="KW-0479">Metal-binding</keyword>
<evidence type="ECO:0000256" key="4">
    <source>
        <dbReference type="ARBA" id="ARBA00004496"/>
    </source>
</evidence>
<dbReference type="FunFam" id="3.40.50.1970:FF:000007">
    <property type="entry name" value="Pentafunctional AROM polypeptide"/>
    <property type="match status" value="1"/>
</dbReference>
<keyword evidence="13 18" id="KW-0862">Zinc</keyword>
<evidence type="ECO:0000256" key="5">
    <source>
        <dbReference type="ARBA" id="ARBA00004661"/>
    </source>
</evidence>
<comment type="cofactor">
    <cofactor evidence="3">
        <name>Zn(2+)</name>
        <dbReference type="ChEBI" id="CHEBI:29105"/>
    </cofactor>
</comment>
<feature type="domain" description="3-dehydroquinate synthase N-terminal" evidence="20">
    <location>
        <begin position="67"/>
        <end position="175"/>
    </location>
</feature>
<reference evidence="22 23" key="2">
    <citation type="submission" date="2009-02" db="EMBL/GenBank/DDBJ databases">
        <title>Draft genome sequence of Clostridium methylpentosum (DSM 5476).</title>
        <authorList>
            <person name="Sudarsanam P."/>
            <person name="Ley R."/>
            <person name="Guruge J."/>
            <person name="Turnbaugh P.J."/>
            <person name="Mahowald M."/>
            <person name="Liep D."/>
            <person name="Gordon J."/>
        </authorList>
    </citation>
    <scope>NUCLEOTIDE SEQUENCE [LARGE SCALE GENOMIC DNA]</scope>
    <source>
        <strain evidence="22 23">DSM 5476</strain>
    </source>
</reference>
<keyword evidence="12 18" id="KW-0547">Nucleotide-binding</keyword>
<evidence type="ECO:0000256" key="13">
    <source>
        <dbReference type="ARBA" id="ARBA00022833"/>
    </source>
</evidence>
<feature type="binding site" evidence="18">
    <location>
        <begin position="129"/>
        <end position="130"/>
    </location>
    <ligand>
        <name>NAD(+)</name>
        <dbReference type="ChEBI" id="CHEBI:57540"/>
    </ligand>
</feature>
<reference evidence="22 23" key="1">
    <citation type="submission" date="2009-01" db="EMBL/GenBank/DDBJ databases">
        <authorList>
            <person name="Fulton L."/>
            <person name="Clifton S."/>
            <person name="Fulton B."/>
            <person name="Xu J."/>
            <person name="Minx P."/>
            <person name="Pepin K.H."/>
            <person name="Johnson M."/>
            <person name="Bhonagiri V."/>
            <person name="Nash W.E."/>
            <person name="Mardis E.R."/>
            <person name="Wilson R.K."/>
        </authorList>
    </citation>
    <scope>NUCLEOTIDE SEQUENCE [LARGE SCALE GENOMIC DNA]</scope>
    <source>
        <strain evidence="22 23">DSM 5476</strain>
    </source>
</reference>
<keyword evidence="14 18" id="KW-0520">NAD</keyword>
<dbReference type="NCBIfam" id="TIGR01357">
    <property type="entry name" value="aroB"/>
    <property type="match status" value="1"/>
</dbReference>
<evidence type="ECO:0000256" key="2">
    <source>
        <dbReference type="ARBA" id="ARBA00001911"/>
    </source>
</evidence>
<dbReference type="GO" id="GO:0005737">
    <property type="term" value="C:cytoplasm"/>
    <property type="evidence" value="ECO:0007669"/>
    <property type="project" value="UniProtKB-SubCell"/>
</dbReference>
<dbReference type="InterPro" id="IPR056179">
    <property type="entry name" value="DHQS_C"/>
</dbReference>
<feature type="binding site" evidence="18">
    <location>
        <position position="142"/>
    </location>
    <ligand>
        <name>NAD(+)</name>
        <dbReference type="ChEBI" id="CHEBI:57540"/>
    </ligand>
</feature>
<keyword evidence="10 18" id="KW-0028">Amino-acid biosynthesis</keyword>
<dbReference type="HOGENOM" id="CLU_001201_0_1_9"/>
<dbReference type="Pfam" id="PF01761">
    <property type="entry name" value="DHQ_synthase"/>
    <property type="match status" value="1"/>
</dbReference>
<dbReference type="PANTHER" id="PTHR43622">
    <property type="entry name" value="3-DEHYDROQUINATE SYNTHASE"/>
    <property type="match status" value="1"/>
</dbReference>
<evidence type="ECO:0000256" key="16">
    <source>
        <dbReference type="ARBA" id="ARBA00023239"/>
    </source>
</evidence>
<evidence type="ECO:0000256" key="18">
    <source>
        <dbReference type="HAMAP-Rule" id="MF_00110"/>
    </source>
</evidence>
<protein>
    <recommendedName>
        <fullName evidence="8 18">3-dehydroquinate synthase</fullName>
        <shortName evidence="18">DHQS</shortName>
        <ecNumber evidence="7 18">4.2.3.4</ecNumber>
    </recommendedName>
</protein>
<keyword evidence="17 18" id="KW-0170">Cobalt</keyword>
<dbReference type="CDD" id="cd08195">
    <property type="entry name" value="DHQS"/>
    <property type="match status" value="1"/>
</dbReference>
<comment type="pathway">
    <text evidence="5 18">Metabolic intermediate biosynthesis; chorismate biosynthesis; chorismate from D-erythrose 4-phosphate and phosphoenolpyruvate: step 2/7.</text>
</comment>
<keyword evidence="15 18" id="KW-0057">Aromatic amino acid biosynthesis</keyword>
<dbReference type="InterPro" id="IPR030963">
    <property type="entry name" value="DHQ_synth_fam"/>
</dbReference>
<dbReference type="eggNOG" id="COG0337">
    <property type="taxonomic scope" value="Bacteria"/>
</dbReference>
<keyword evidence="19" id="KW-1133">Transmembrane helix</keyword>
<organism evidence="22 23">
    <name type="scientific">[Clostridium] methylpentosum DSM 5476</name>
    <dbReference type="NCBI Taxonomy" id="537013"/>
    <lineage>
        <taxon>Bacteria</taxon>
        <taxon>Bacillati</taxon>
        <taxon>Bacillota</taxon>
        <taxon>Clostridia</taxon>
        <taxon>Eubacteriales</taxon>
        <taxon>Oscillospiraceae</taxon>
        <taxon>Oscillospiraceae incertae sedis</taxon>
    </lineage>
</organism>
<dbReference type="GO" id="GO:0046872">
    <property type="term" value="F:metal ion binding"/>
    <property type="evidence" value="ECO:0007669"/>
    <property type="project" value="UniProtKB-KW"/>
</dbReference>
<evidence type="ECO:0000256" key="15">
    <source>
        <dbReference type="ARBA" id="ARBA00023141"/>
    </source>
</evidence>
<evidence type="ECO:0000256" key="3">
    <source>
        <dbReference type="ARBA" id="ARBA00001947"/>
    </source>
</evidence>
<keyword evidence="9 18" id="KW-0963">Cytoplasm</keyword>
<dbReference type="GO" id="GO:0000166">
    <property type="term" value="F:nucleotide binding"/>
    <property type="evidence" value="ECO:0007669"/>
    <property type="project" value="UniProtKB-KW"/>
</dbReference>
<dbReference type="UniPathway" id="UPA00053">
    <property type="reaction ID" value="UER00085"/>
</dbReference>
<comment type="catalytic activity">
    <reaction evidence="1 18">
        <text>7-phospho-2-dehydro-3-deoxy-D-arabino-heptonate = 3-dehydroquinate + phosphate</text>
        <dbReference type="Rhea" id="RHEA:21968"/>
        <dbReference type="ChEBI" id="CHEBI:32364"/>
        <dbReference type="ChEBI" id="CHEBI:43474"/>
        <dbReference type="ChEBI" id="CHEBI:58394"/>
        <dbReference type="EC" id="4.2.3.4"/>
    </reaction>
</comment>
<feature type="transmembrane region" description="Helical" evidence="19">
    <location>
        <begin position="99"/>
        <end position="119"/>
    </location>
</feature>
<evidence type="ECO:0000256" key="17">
    <source>
        <dbReference type="ARBA" id="ARBA00023285"/>
    </source>
</evidence>
<comment type="similarity">
    <text evidence="6 18">Belongs to the sugar phosphate cyclases superfamily. Dehydroquinate synthase family.</text>
</comment>
<dbReference type="PANTHER" id="PTHR43622:SF7">
    <property type="entry name" value="3-DEHYDROQUINATE SYNTHASE, CHLOROPLASTIC"/>
    <property type="match status" value="1"/>
</dbReference>
<dbReference type="InterPro" id="IPR030960">
    <property type="entry name" value="DHQS/DOIS_N"/>
</dbReference>
<evidence type="ECO:0000256" key="6">
    <source>
        <dbReference type="ARBA" id="ARBA00005412"/>
    </source>
</evidence>
<evidence type="ECO:0000256" key="19">
    <source>
        <dbReference type="SAM" id="Phobius"/>
    </source>
</evidence>
<feature type="binding site" evidence="18">
    <location>
        <begin position="169"/>
        <end position="172"/>
    </location>
    <ligand>
        <name>NAD(+)</name>
        <dbReference type="ChEBI" id="CHEBI:57540"/>
    </ligand>
</feature>
<evidence type="ECO:0000313" key="23">
    <source>
        <dbReference type="Proteomes" id="UP000003340"/>
    </source>
</evidence>
<evidence type="ECO:0000256" key="12">
    <source>
        <dbReference type="ARBA" id="ARBA00022741"/>
    </source>
</evidence>
<evidence type="ECO:0000256" key="9">
    <source>
        <dbReference type="ARBA" id="ARBA00022490"/>
    </source>
</evidence>
<evidence type="ECO:0000256" key="1">
    <source>
        <dbReference type="ARBA" id="ARBA00001393"/>
    </source>
</evidence>
<comment type="cofactor">
    <cofactor evidence="2 18">
        <name>NAD(+)</name>
        <dbReference type="ChEBI" id="CHEBI:57540"/>
    </cofactor>
</comment>
<dbReference type="GO" id="GO:0008652">
    <property type="term" value="P:amino acid biosynthetic process"/>
    <property type="evidence" value="ECO:0007669"/>
    <property type="project" value="UniProtKB-KW"/>
</dbReference>
<dbReference type="Gene3D" id="1.20.1090.10">
    <property type="entry name" value="Dehydroquinate synthase-like - alpha domain"/>
    <property type="match status" value="1"/>
</dbReference>
<dbReference type="Proteomes" id="UP000003340">
    <property type="component" value="Unassembled WGS sequence"/>
</dbReference>
<dbReference type="Gene3D" id="3.40.50.1970">
    <property type="match status" value="1"/>
</dbReference>
<dbReference type="HAMAP" id="MF_00110">
    <property type="entry name" value="DHQ_synthase"/>
    <property type="match status" value="1"/>
</dbReference>
<evidence type="ECO:0000256" key="7">
    <source>
        <dbReference type="ARBA" id="ARBA00013031"/>
    </source>
</evidence>
<dbReference type="STRING" id="537013.CLOSTMETH_02791"/>
<proteinExistence type="inferred from homology"/>
<feature type="binding site" evidence="18">
    <location>
        <position position="184"/>
    </location>
    <ligand>
        <name>Zn(2+)</name>
        <dbReference type="ChEBI" id="CHEBI:29105"/>
    </ligand>
</feature>
<dbReference type="SUPFAM" id="SSF56796">
    <property type="entry name" value="Dehydroquinate synthase-like"/>
    <property type="match status" value="1"/>
</dbReference>
<evidence type="ECO:0000256" key="11">
    <source>
        <dbReference type="ARBA" id="ARBA00022723"/>
    </source>
</evidence>